<dbReference type="EMBL" id="FM954972">
    <property type="protein sequence ID" value="CAV19587.1"/>
    <property type="molecule type" value="Genomic_DNA"/>
</dbReference>
<name>B7VJC3_VIBA3</name>
<evidence type="ECO:0000313" key="2">
    <source>
        <dbReference type="EMBL" id="CAV19587.1"/>
    </source>
</evidence>
<feature type="domain" description="Anthrax toxin edema factor central" evidence="1">
    <location>
        <begin position="17"/>
        <end position="185"/>
    </location>
</feature>
<dbReference type="GO" id="GO:0008294">
    <property type="term" value="F:calcium- and calmodulin-responsive adenylate cyclase activity"/>
    <property type="evidence" value="ECO:0007669"/>
    <property type="project" value="InterPro"/>
</dbReference>
<dbReference type="Pfam" id="PF03497">
    <property type="entry name" value="Anthrax_toxA"/>
    <property type="match status" value="1"/>
</dbReference>
<gene>
    <name evidence="2" type="ordered locus">VS_2428</name>
</gene>
<protein>
    <submittedName>
        <fullName evidence="2">Similar to bifunctional hemolysin-adenylate cyclase</fullName>
    </submittedName>
</protein>
<dbReference type="GO" id="GO:0005576">
    <property type="term" value="C:extracellular region"/>
    <property type="evidence" value="ECO:0007669"/>
    <property type="project" value="InterPro"/>
</dbReference>
<reference evidence="2 3" key="1">
    <citation type="submission" date="2009-02" db="EMBL/GenBank/DDBJ databases">
        <title>Vibrio splendidus str. LGP32 complete genome.</title>
        <authorList>
            <person name="Mazel D."/>
            <person name="Le Roux F."/>
        </authorList>
    </citation>
    <scope>NUCLEOTIDE SEQUENCE [LARGE SCALE GENOMIC DNA]</scope>
    <source>
        <strain evidence="2 3">LGP32</strain>
    </source>
</reference>
<evidence type="ECO:0000313" key="3">
    <source>
        <dbReference type="Proteomes" id="UP000009100"/>
    </source>
</evidence>
<dbReference type="KEGG" id="vsp:VS_2428"/>
<dbReference type="Proteomes" id="UP000009100">
    <property type="component" value="Chromosome 1"/>
</dbReference>
<dbReference type="AlphaFoldDB" id="B7VJC3"/>
<dbReference type="STRING" id="575788.VS_2428"/>
<proteinExistence type="predicted"/>
<accession>B7VJC3</accession>
<evidence type="ECO:0000259" key="1">
    <source>
        <dbReference type="Pfam" id="PF03497"/>
    </source>
</evidence>
<dbReference type="InterPro" id="IPR035099">
    <property type="entry name" value="Anthrax_toxin_C-terminal"/>
</dbReference>
<dbReference type="eggNOG" id="COG3064">
    <property type="taxonomic scope" value="Bacteria"/>
</dbReference>
<dbReference type="InterPro" id="IPR005165">
    <property type="entry name" value="Anthrax_toxin_edema_cen"/>
</dbReference>
<dbReference type="InterPro" id="IPR037017">
    <property type="entry name" value="Anthrax_toxin_edema_cen_sf"/>
</dbReference>
<dbReference type="Gene3D" id="3.90.1760.10">
    <property type="entry name" value="Anthrax toxin, edema factor, central domain"/>
    <property type="match status" value="1"/>
</dbReference>
<dbReference type="HOGENOM" id="CLU_684556_0_0_6"/>
<organism evidence="2 3">
    <name type="scientific">Vibrio atlanticus (strain LGP32)</name>
    <name type="common">Vibrio splendidus (strain Mel32)</name>
    <dbReference type="NCBI Taxonomy" id="575788"/>
    <lineage>
        <taxon>Bacteria</taxon>
        <taxon>Pseudomonadati</taxon>
        <taxon>Pseudomonadota</taxon>
        <taxon>Gammaproteobacteria</taxon>
        <taxon>Vibrionales</taxon>
        <taxon>Vibrionaceae</taxon>
        <taxon>Vibrio</taxon>
    </lineage>
</organism>
<dbReference type="SUPFAM" id="SSF81298">
    <property type="entry name" value="Adenylylcyclase toxin (the edema factor)"/>
    <property type="match status" value="1"/>
</dbReference>
<sequence>MANRNLSRVDDIMYKGDAAIEPSGIVPLHKDLIIQTAFQNNCIILVRPVNKLSTSLIAEGYATKDLHVKGKSSNWGPQSGFICCDQKFSKLFKKSPQEIVKFNSKVKESIRDRFAKPVPLLISNERLNSLIKDKMLHIVSKDRGIIHVTNHGKPHHDFVLYPNAMMPFGDYPIRYRNHQKNLMVMFKNLPQLKHGYWVMTKNGESIEELLVLAEFDSCVPLTADYDLFGVLPHLSSFSHSKPLNLKSAARVVSTALAQKERRINDADLGRISSITRRVKTQINQKIGLRKVIHHGCELDNPVTELDYPITAFTPWNEVVGAENQGELEALIRDTIKLGYAFYANRLWSQLGKVNTNSKQLGYLRDYQWDTNIPESSLSKLEVLTPRV</sequence>